<dbReference type="InParanoid" id="E9GFV7"/>
<organism evidence="1 2">
    <name type="scientific">Daphnia pulex</name>
    <name type="common">Water flea</name>
    <dbReference type="NCBI Taxonomy" id="6669"/>
    <lineage>
        <taxon>Eukaryota</taxon>
        <taxon>Metazoa</taxon>
        <taxon>Ecdysozoa</taxon>
        <taxon>Arthropoda</taxon>
        <taxon>Crustacea</taxon>
        <taxon>Branchiopoda</taxon>
        <taxon>Diplostraca</taxon>
        <taxon>Cladocera</taxon>
        <taxon>Anomopoda</taxon>
        <taxon>Daphniidae</taxon>
        <taxon>Daphnia</taxon>
    </lineage>
</organism>
<evidence type="ECO:0000313" key="2">
    <source>
        <dbReference type="Proteomes" id="UP000000305"/>
    </source>
</evidence>
<dbReference type="KEGG" id="dpx:DAPPUDRAFT_102258"/>
<evidence type="ECO:0000313" key="1">
    <source>
        <dbReference type="EMBL" id="EFX81743.1"/>
    </source>
</evidence>
<proteinExistence type="predicted"/>
<keyword evidence="2" id="KW-1185">Reference proteome</keyword>
<dbReference type="Proteomes" id="UP000000305">
    <property type="component" value="Unassembled WGS sequence"/>
</dbReference>
<gene>
    <name evidence="1" type="ORF">DAPPUDRAFT_102258</name>
</gene>
<accession>E9GFV7</accession>
<dbReference type="EMBL" id="GL732542">
    <property type="protein sequence ID" value="EFX81743.1"/>
    <property type="molecule type" value="Genomic_DNA"/>
</dbReference>
<sequence length="234" mass="25850">MNHSSTAGVGGVGILAGDESRQMRRPPLLGPSVSILFRRHPQFDLCARELRNDTALMYTHADGGAGGAVYVWPQRLTADVVVQATNERHYRRRRDLVWHPHPSYQLTLQDGSSWGRLDLEPAGDDQLFVSGRADVVQLIDEANNVSSSMKPDDWRPLRGCFYRGQVVQHPPHQQTGAAAPGRDSKVVLSLCHGLSQAQSLAAVGVYGAENVTFGWARKETNEESRARQRGMKTQ</sequence>
<dbReference type="HOGENOM" id="CLU_1186068_0_0_1"/>
<protein>
    <submittedName>
        <fullName evidence="1">Uncharacterized protein</fullName>
    </submittedName>
</protein>
<dbReference type="AlphaFoldDB" id="E9GFV7"/>
<reference evidence="1 2" key="1">
    <citation type="journal article" date="2011" name="Science">
        <title>The ecoresponsive genome of Daphnia pulex.</title>
        <authorList>
            <person name="Colbourne J.K."/>
            <person name="Pfrender M.E."/>
            <person name="Gilbert D."/>
            <person name="Thomas W.K."/>
            <person name="Tucker A."/>
            <person name="Oakley T.H."/>
            <person name="Tokishita S."/>
            <person name="Aerts A."/>
            <person name="Arnold G.J."/>
            <person name="Basu M.K."/>
            <person name="Bauer D.J."/>
            <person name="Caceres C.E."/>
            <person name="Carmel L."/>
            <person name="Casola C."/>
            <person name="Choi J.H."/>
            <person name="Detter J.C."/>
            <person name="Dong Q."/>
            <person name="Dusheyko S."/>
            <person name="Eads B.D."/>
            <person name="Frohlich T."/>
            <person name="Geiler-Samerotte K.A."/>
            <person name="Gerlach D."/>
            <person name="Hatcher P."/>
            <person name="Jogdeo S."/>
            <person name="Krijgsveld J."/>
            <person name="Kriventseva E.V."/>
            <person name="Kultz D."/>
            <person name="Laforsch C."/>
            <person name="Lindquist E."/>
            <person name="Lopez J."/>
            <person name="Manak J.R."/>
            <person name="Muller J."/>
            <person name="Pangilinan J."/>
            <person name="Patwardhan R.P."/>
            <person name="Pitluck S."/>
            <person name="Pritham E.J."/>
            <person name="Rechtsteiner A."/>
            <person name="Rho M."/>
            <person name="Rogozin I.B."/>
            <person name="Sakarya O."/>
            <person name="Salamov A."/>
            <person name="Schaack S."/>
            <person name="Shapiro H."/>
            <person name="Shiga Y."/>
            <person name="Skalitzky C."/>
            <person name="Smith Z."/>
            <person name="Souvorov A."/>
            <person name="Sung W."/>
            <person name="Tang Z."/>
            <person name="Tsuchiya D."/>
            <person name="Tu H."/>
            <person name="Vos H."/>
            <person name="Wang M."/>
            <person name="Wolf Y.I."/>
            <person name="Yamagata H."/>
            <person name="Yamada T."/>
            <person name="Ye Y."/>
            <person name="Shaw J.R."/>
            <person name="Andrews J."/>
            <person name="Crease T.J."/>
            <person name="Tang H."/>
            <person name="Lucas S.M."/>
            <person name="Robertson H.M."/>
            <person name="Bork P."/>
            <person name="Koonin E.V."/>
            <person name="Zdobnov E.M."/>
            <person name="Grigoriev I.V."/>
            <person name="Lynch M."/>
            <person name="Boore J.L."/>
        </authorList>
    </citation>
    <scope>NUCLEOTIDE SEQUENCE [LARGE SCALE GENOMIC DNA]</scope>
</reference>
<name>E9GFV7_DAPPU</name>